<evidence type="ECO:0000313" key="3">
    <source>
        <dbReference type="Proteomes" id="UP000824176"/>
    </source>
</evidence>
<reference evidence="2" key="1">
    <citation type="journal article" date="2021" name="PeerJ">
        <title>Extensive microbial diversity within the chicken gut microbiome revealed by metagenomics and culture.</title>
        <authorList>
            <person name="Gilroy R."/>
            <person name="Ravi A."/>
            <person name="Getino M."/>
            <person name="Pursley I."/>
            <person name="Horton D.L."/>
            <person name="Alikhan N.F."/>
            <person name="Baker D."/>
            <person name="Gharbi K."/>
            <person name="Hall N."/>
            <person name="Watson M."/>
            <person name="Adriaenssens E.M."/>
            <person name="Foster-Nyarko E."/>
            <person name="Jarju S."/>
            <person name="Secka A."/>
            <person name="Antonio M."/>
            <person name="Oren A."/>
            <person name="Chaudhuri R.R."/>
            <person name="La Ragione R."/>
            <person name="Hildebrand F."/>
            <person name="Pallen M.J."/>
        </authorList>
    </citation>
    <scope>NUCLEOTIDE SEQUENCE</scope>
    <source>
        <strain evidence="2">ChiW4-1371</strain>
    </source>
</reference>
<feature type="transmembrane region" description="Helical" evidence="1">
    <location>
        <begin position="77"/>
        <end position="97"/>
    </location>
</feature>
<keyword evidence="2" id="KW-0012">Acyltransferase</keyword>
<dbReference type="GO" id="GO:0016746">
    <property type="term" value="F:acyltransferase activity"/>
    <property type="evidence" value="ECO:0007669"/>
    <property type="project" value="UniProtKB-KW"/>
</dbReference>
<reference evidence="2" key="2">
    <citation type="submission" date="2021-04" db="EMBL/GenBank/DDBJ databases">
        <authorList>
            <person name="Gilroy R."/>
        </authorList>
    </citation>
    <scope>NUCLEOTIDE SEQUENCE</scope>
    <source>
        <strain evidence="2">ChiW4-1371</strain>
    </source>
</reference>
<sequence length="210" mass="25352">MENIKIIPFNIMMLSTLADMVRDAWHLEKSIKNKFLLKMACTAYSAHIISKSNYIYFLKSGSNIVSFLAARKENKHIYLRYFYLLICFTAVFFMLFFKYGRSLLKYQLGYNKMLEDLYKKADKKYDAEMVLFITYTKHQNKGYGKNLVEKFNMDMKKENIKTIYLFTDNYCDYEMYERAGCRRVCDMGKEFLLTDDLFYQEIYLYEYEIK</sequence>
<proteinExistence type="predicted"/>
<dbReference type="Gene3D" id="3.40.630.30">
    <property type="match status" value="1"/>
</dbReference>
<name>A0A9D2GSM8_9BACT</name>
<accession>A0A9D2GSM8</accession>
<comment type="caution">
    <text evidence="2">The sequence shown here is derived from an EMBL/GenBank/DDBJ whole genome shotgun (WGS) entry which is preliminary data.</text>
</comment>
<dbReference type="EMBL" id="DXAQ01000023">
    <property type="protein sequence ID" value="HIZ88619.1"/>
    <property type="molecule type" value="Genomic_DNA"/>
</dbReference>
<keyword evidence="1" id="KW-0812">Transmembrane</keyword>
<gene>
    <name evidence="2" type="ORF">H9804_01635</name>
</gene>
<protein>
    <submittedName>
        <fullName evidence="2">GNAT family N-acetyltransferase</fullName>
        <ecNumber evidence="2">2.3.1.-</ecNumber>
    </submittedName>
</protein>
<keyword evidence="1" id="KW-0472">Membrane</keyword>
<dbReference type="SUPFAM" id="SSF55729">
    <property type="entry name" value="Acyl-CoA N-acyltransferases (Nat)"/>
    <property type="match status" value="1"/>
</dbReference>
<dbReference type="Proteomes" id="UP000824176">
    <property type="component" value="Unassembled WGS sequence"/>
</dbReference>
<dbReference type="InterPro" id="IPR016181">
    <property type="entry name" value="Acyl_CoA_acyltransferase"/>
</dbReference>
<evidence type="ECO:0000256" key="1">
    <source>
        <dbReference type="SAM" id="Phobius"/>
    </source>
</evidence>
<organism evidence="2 3">
    <name type="scientific">Candidatus Mucispirillum faecigallinarum</name>
    <dbReference type="NCBI Taxonomy" id="2838699"/>
    <lineage>
        <taxon>Bacteria</taxon>
        <taxon>Pseudomonadati</taxon>
        <taxon>Deferribacterota</taxon>
        <taxon>Deferribacteres</taxon>
        <taxon>Deferribacterales</taxon>
        <taxon>Mucispirillaceae</taxon>
        <taxon>Mucispirillum</taxon>
    </lineage>
</organism>
<keyword evidence="1" id="KW-1133">Transmembrane helix</keyword>
<keyword evidence="2" id="KW-0808">Transferase</keyword>
<dbReference type="AlphaFoldDB" id="A0A9D2GSM8"/>
<evidence type="ECO:0000313" key="2">
    <source>
        <dbReference type="EMBL" id="HIZ88619.1"/>
    </source>
</evidence>
<dbReference type="EC" id="2.3.1.-" evidence="2"/>